<evidence type="ECO:0000256" key="4">
    <source>
        <dbReference type="ARBA" id="ARBA00022679"/>
    </source>
</evidence>
<comment type="caution">
    <text evidence="9">The sequence shown here is derived from an EMBL/GenBank/DDBJ whole genome shotgun (WGS) entry which is preliminary data.</text>
</comment>
<sequence length="417" mass="43078">MTSTIPTPTSLDAVPGAVEAELRAFFADAVPATAAIAPVVGEAAELIRDFVLRGGKRIRPVFAFAGWRCGTSSSDRTVAGHDAPGPRDALRVCAALELVQACALIHDDIIDRSDTRRGFPTVHREFESRHESAKWAGDPGAHGVAAAILAGDFALAWADDLVHGHRPGVSTSSTGSKVGSTGSKVGSTGSKVGSTGSRVGSTGRDGSTIEDGGRPLPAAVGATWAAMRTEVLGGQFLDIVNEAGGDDSTEAAYRVMEFKTAAYTVARPLELGARLAGASDDLVSGLRSIGHDLGVAFQLRDDLLGVFGDPERTGKPSGDDLVSGKRTALLAIALQRADAADPALGARLRSHLGRALDDDELNSARSIFVEVGAVAEVENSIDELLGSALSALDAADIGADIRTELIAVAHRVAHREA</sequence>
<dbReference type="CDD" id="cd00685">
    <property type="entry name" value="Trans_IPPS_HT"/>
    <property type="match status" value="1"/>
</dbReference>
<dbReference type="STRING" id="2055.BCM27_15530"/>
<dbReference type="PROSITE" id="PS00723">
    <property type="entry name" value="POLYPRENYL_SYNTHASE_1"/>
    <property type="match status" value="1"/>
</dbReference>
<dbReference type="InterPro" id="IPR000092">
    <property type="entry name" value="Polyprenyl_synt"/>
</dbReference>
<dbReference type="InterPro" id="IPR033749">
    <property type="entry name" value="Polyprenyl_synt_CS"/>
</dbReference>
<dbReference type="Proteomes" id="UP000234662">
    <property type="component" value="Unassembled WGS sequence"/>
</dbReference>
<evidence type="ECO:0000256" key="7">
    <source>
        <dbReference type="RuleBase" id="RU004466"/>
    </source>
</evidence>
<name>A0A2I1RBN3_9ACTN</name>
<dbReference type="GO" id="GO:0046872">
    <property type="term" value="F:metal ion binding"/>
    <property type="evidence" value="ECO:0007669"/>
    <property type="project" value="UniProtKB-KW"/>
</dbReference>
<evidence type="ECO:0000256" key="5">
    <source>
        <dbReference type="ARBA" id="ARBA00022723"/>
    </source>
</evidence>
<dbReference type="PANTHER" id="PTHR12001:SF85">
    <property type="entry name" value="SHORT CHAIN ISOPRENYL DIPHOSPHATE SYNTHASE"/>
    <property type="match status" value="1"/>
</dbReference>
<dbReference type="InterPro" id="IPR008949">
    <property type="entry name" value="Isoprenoid_synthase_dom_sf"/>
</dbReference>
<dbReference type="SUPFAM" id="SSF48576">
    <property type="entry name" value="Terpenoid synthases"/>
    <property type="match status" value="2"/>
</dbReference>
<dbReference type="Gene3D" id="1.10.600.10">
    <property type="entry name" value="Farnesyl Diphosphate Synthase"/>
    <property type="match status" value="1"/>
</dbReference>
<dbReference type="PANTHER" id="PTHR12001">
    <property type="entry name" value="GERANYLGERANYL PYROPHOSPHATE SYNTHASE"/>
    <property type="match status" value="1"/>
</dbReference>
<dbReference type="EMBL" id="PKJC01000003">
    <property type="protein sequence ID" value="PKZ66514.1"/>
    <property type="molecule type" value="Genomic_DNA"/>
</dbReference>
<keyword evidence="4 7" id="KW-0808">Transferase</keyword>
<gene>
    <name evidence="9" type="ORF">CYJ73_06365</name>
</gene>
<proteinExistence type="inferred from homology"/>
<dbReference type="RefSeq" id="WP_101819451.1">
    <property type="nucleotide sequence ID" value="NZ_PKJC01000003.1"/>
</dbReference>
<protein>
    <submittedName>
        <fullName evidence="9">Geranylgeranyl pyrophosphate synthase</fullName>
    </submittedName>
</protein>
<evidence type="ECO:0000256" key="3">
    <source>
        <dbReference type="ARBA" id="ARBA00006706"/>
    </source>
</evidence>
<dbReference type="PROSITE" id="PS00444">
    <property type="entry name" value="POLYPRENYL_SYNTHASE_2"/>
    <property type="match status" value="1"/>
</dbReference>
<accession>A0A2I1RBN3</accession>
<dbReference type="AlphaFoldDB" id="A0A2I1RBN3"/>
<reference evidence="9 10" key="1">
    <citation type="submission" date="2017-12" db="EMBL/GenBank/DDBJ databases">
        <title>Phylogenetic diversity of female urinary microbiome.</title>
        <authorList>
            <person name="Thomas-White K."/>
            <person name="Wolfe A.J."/>
        </authorList>
    </citation>
    <scope>NUCLEOTIDE SEQUENCE [LARGE SCALE GENOMIC DNA]</scope>
    <source>
        <strain evidence="9 10">UMB0777</strain>
    </source>
</reference>
<evidence type="ECO:0000256" key="2">
    <source>
        <dbReference type="ARBA" id="ARBA00005128"/>
    </source>
</evidence>
<evidence type="ECO:0000256" key="6">
    <source>
        <dbReference type="ARBA" id="ARBA00022842"/>
    </source>
</evidence>
<dbReference type="GO" id="GO:0004659">
    <property type="term" value="F:prenyltransferase activity"/>
    <property type="evidence" value="ECO:0007669"/>
    <property type="project" value="InterPro"/>
</dbReference>
<comment type="cofactor">
    <cofactor evidence="1">
        <name>Mg(2+)</name>
        <dbReference type="ChEBI" id="CHEBI:18420"/>
    </cofactor>
</comment>
<keyword evidence="5" id="KW-0479">Metal-binding</keyword>
<dbReference type="GO" id="GO:0008299">
    <property type="term" value="P:isoprenoid biosynthetic process"/>
    <property type="evidence" value="ECO:0007669"/>
    <property type="project" value="InterPro"/>
</dbReference>
<feature type="compositionally biased region" description="Low complexity" evidence="8">
    <location>
        <begin position="168"/>
        <end position="206"/>
    </location>
</feature>
<comment type="pathway">
    <text evidence="2">Isoprenoid biosynthesis.</text>
</comment>
<organism evidence="9 10">
    <name type="scientific">Gordonia terrae</name>
    <dbReference type="NCBI Taxonomy" id="2055"/>
    <lineage>
        <taxon>Bacteria</taxon>
        <taxon>Bacillati</taxon>
        <taxon>Actinomycetota</taxon>
        <taxon>Actinomycetes</taxon>
        <taxon>Mycobacteriales</taxon>
        <taxon>Gordoniaceae</taxon>
        <taxon>Gordonia</taxon>
    </lineage>
</organism>
<keyword evidence="6" id="KW-0460">Magnesium</keyword>
<evidence type="ECO:0000313" key="9">
    <source>
        <dbReference type="EMBL" id="PKZ66514.1"/>
    </source>
</evidence>
<dbReference type="Pfam" id="PF00348">
    <property type="entry name" value="polyprenyl_synt"/>
    <property type="match status" value="2"/>
</dbReference>
<evidence type="ECO:0000256" key="8">
    <source>
        <dbReference type="SAM" id="MobiDB-lite"/>
    </source>
</evidence>
<feature type="region of interest" description="Disordered" evidence="8">
    <location>
        <begin position="167"/>
        <end position="214"/>
    </location>
</feature>
<comment type="similarity">
    <text evidence="3 7">Belongs to the FPP/GGPP synthase family.</text>
</comment>
<evidence type="ECO:0000256" key="1">
    <source>
        <dbReference type="ARBA" id="ARBA00001946"/>
    </source>
</evidence>
<evidence type="ECO:0000313" key="10">
    <source>
        <dbReference type="Proteomes" id="UP000234662"/>
    </source>
</evidence>